<evidence type="ECO:0000256" key="1">
    <source>
        <dbReference type="SAM" id="SignalP"/>
    </source>
</evidence>
<reference evidence="2" key="1">
    <citation type="submission" date="2021-06" db="EMBL/GenBank/DDBJ databases">
        <authorList>
            <person name="Kallberg Y."/>
            <person name="Tangrot J."/>
            <person name="Rosling A."/>
        </authorList>
    </citation>
    <scope>NUCLEOTIDE SEQUENCE</scope>
    <source>
        <strain evidence="2">AZ414A</strain>
    </source>
</reference>
<dbReference type="Proteomes" id="UP000789706">
    <property type="component" value="Unassembled WGS sequence"/>
</dbReference>
<feature type="chain" id="PRO_5040192322" evidence="1">
    <location>
        <begin position="20"/>
        <end position="164"/>
    </location>
</feature>
<name>A0A9N9BLN4_9GLOM</name>
<dbReference type="AlphaFoldDB" id="A0A9N9BLN4"/>
<proteinExistence type="predicted"/>
<protein>
    <submittedName>
        <fullName evidence="2">7375_t:CDS:1</fullName>
    </submittedName>
</protein>
<keyword evidence="3" id="KW-1185">Reference proteome</keyword>
<dbReference type="EMBL" id="CAJVPK010001066">
    <property type="protein sequence ID" value="CAG8568650.1"/>
    <property type="molecule type" value="Genomic_DNA"/>
</dbReference>
<comment type="caution">
    <text evidence="2">The sequence shown here is derived from an EMBL/GenBank/DDBJ whole genome shotgun (WGS) entry which is preliminary data.</text>
</comment>
<dbReference type="OrthoDB" id="10293897at2759"/>
<organism evidence="2 3">
    <name type="scientific">Diversispora eburnea</name>
    <dbReference type="NCBI Taxonomy" id="1213867"/>
    <lineage>
        <taxon>Eukaryota</taxon>
        <taxon>Fungi</taxon>
        <taxon>Fungi incertae sedis</taxon>
        <taxon>Mucoromycota</taxon>
        <taxon>Glomeromycotina</taxon>
        <taxon>Glomeromycetes</taxon>
        <taxon>Diversisporales</taxon>
        <taxon>Diversisporaceae</taxon>
        <taxon>Diversispora</taxon>
    </lineage>
</organism>
<gene>
    <name evidence="2" type="ORF">DEBURN_LOCUS7963</name>
</gene>
<keyword evidence="1" id="KW-0732">Signal</keyword>
<feature type="signal peptide" evidence="1">
    <location>
        <begin position="1"/>
        <end position="19"/>
    </location>
</feature>
<accession>A0A9N9BLN4</accession>
<evidence type="ECO:0000313" key="2">
    <source>
        <dbReference type="EMBL" id="CAG8568650.1"/>
    </source>
</evidence>
<sequence length="164" mass="17921">MKSNCYVLAIFIFLALGRAFAFTGIFNCKDGAGITNPRWGNDSTNALVLTIDLKSPSPIQAVGNYKVYFYSVGKEANTTESYYVFMHTPDWVNGYTSQMFIPNSGSKWVGANPYSLALTYSPLKFPPSGTLITVGATVHYGCSLNGASDLVCNYCPMRVYTKSP</sequence>
<evidence type="ECO:0000313" key="3">
    <source>
        <dbReference type="Proteomes" id="UP000789706"/>
    </source>
</evidence>